<dbReference type="EMBL" id="ML179763">
    <property type="protein sequence ID" value="THU82014.1"/>
    <property type="molecule type" value="Genomic_DNA"/>
</dbReference>
<evidence type="ECO:0000256" key="1">
    <source>
        <dbReference type="SAM" id="MobiDB-lite"/>
    </source>
</evidence>
<sequence length="327" mass="36042">MSHIFTLDALARSKVCLEFVNQEQPPSIYWKPRAEPLLLNSSASSLSIRVNQAFVNGRPSLTLFLIHEPELEDQAQKSTLNCPDSIQIDKNPRQVVDNKIYSAQENLSAISEFDTPSHTLFPNSSATVSSTTALGFDFDTEQWASADAHHSLPKSDRDSSTSTSCDDLRFLDLSNDDSGSTLFSSLSSLGMFFGTNDHDSPGEWAEVASVTPSPSTSLRDIGSEEAWSDHSGTSVDSDSTTTTGLKEPTSVNRTRSNSRAIRRESGYRSSGGVQSRTNVAAKKRRVQCSLCDETFSRRHDMMRHEPTREKARLDLRAIENPRMTGGN</sequence>
<keyword evidence="3" id="KW-1185">Reference proteome</keyword>
<feature type="compositionally biased region" description="Polar residues" evidence="1">
    <location>
        <begin position="267"/>
        <end position="278"/>
    </location>
</feature>
<feature type="compositionally biased region" description="Polar residues" evidence="1">
    <location>
        <begin position="249"/>
        <end position="259"/>
    </location>
</feature>
<evidence type="ECO:0000313" key="2">
    <source>
        <dbReference type="EMBL" id="THU82014.1"/>
    </source>
</evidence>
<feature type="non-terminal residue" evidence="2">
    <location>
        <position position="1"/>
    </location>
</feature>
<feature type="compositionally biased region" description="Low complexity" evidence="1">
    <location>
        <begin position="229"/>
        <end position="243"/>
    </location>
</feature>
<evidence type="ECO:0000313" key="3">
    <source>
        <dbReference type="Proteomes" id="UP000297245"/>
    </source>
</evidence>
<accession>A0A4S8L0W4</accession>
<protein>
    <submittedName>
        <fullName evidence="2">Uncharacterized protein</fullName>
    </submittedName>
</protein>
<name>A0A4S8L0W4_DENBC</name>
<feature type="region of interest" description="Disordered" evidence="1">
    <location>
        <begin position="203"/>
        <end position="280"/>
    </location>
</feature>
<dbReference type="Proteomes" id="UP000297245">
    <property type="component" value="Unassembled WGS sequence"/>
</dbReference>
<gene>
    <name evidence="2" type="ORF">K435DRAFT_844522</name>
</gene>
<dbReference type="AlphaFoldDB" id="A0A4S8L0W4"/>
<organism evidence="2 3">
    <name type="scientific">Dendrothele bispora (strain CBS 962.96)</name>
    <dbReference type="NCBI Taxonomy" id="1314807"/>
    <lineage>
        <taxon>Eukaryota</taxon>
        <taxon>Fungi</taxon>
        <taxon>Dikarya</taxon>
        <taxon>Basidiomycota</taxon>
        <taxon>Agaricomycotina</taxon>
        <taxon>Agaricomycetes</taxon>
        <taxon>Agaricomycetidae</taxon>
        <taxon>Agaricales</taxon>
        <taxon>Agaricales incertae sedis</taxon>
        <taxon>Dendrothele</taxon>
    </lineage>
</organism>
<proteinExistence type="predicted"/>
<reference evidence="2 3" key="1">
    <citation type="journal article" date="2019" name="Nat. Ecol. Evol.">
        <title>Megaphylogeny resolves global patterns of mushroom evolution.</title>
        <authorList>
            <person name="Varga T."/>
            <person name="Krizsan K."/>
            <person name="Foldi C."/>
            <person name="Dima B."/>
            <person name="Sanchez-Garcia M."/>
            <person name="Sanchez-Ramirez S."/>
            <person name="Szollosi G.J."/>
            <person name="Szarkandi J.G."/>
            <person name="Papp V."/>
            <person name="Albert L."/>
            <person name="Andreopoulos W."/>
            <person name="Angelini C."/>
            <person name="Antonin V."/>
            <person name="Barry K.W."/>
            <person name="Bougher N.L."/>
            <person name="Buchanan P."/>
            <person name="Buyck B."/>
            <person name="Bense V."/>
            <person name="Catcheside P."/>
            <person name="Chovatia M."/>
            <person name="Cooper J."/>
            <person name="Damon W."/>
            <person name="Desjardin D."/>
            <person name="Finy P."/>
            <person name="Geml J."/>
            <person name="Haridas S."/>
            <person name="Hughes K."/>
            <person name="Justo A."/>
            <person name="Karasinski D."/>
            <person name="Kautmanova I."/>
            <person name="Kiss B."/>
            <person name="Kocsube S."/>
            <person name="Kotiranta H."/>
            <person name="LaButti K.M."/>
            <person name="Lechner B.E."/>
            <person name="Liimatainen K."/>
            <person name="Lipzen A."/>
            <person name="Lukacs Z."/>
            <person name="Mihaltcheva S."/>
            <person name="Morgado L.N."/>
            <person name="Niskanen T."/>
            <person name="Noordeloos M.E."/>
            <person name="Ohm R.A."/>
            <person name="Ortiz-Santana B."/>
            <person name="Ovrebo C."/>
            <person name="Racz N."/>
            <person name="Riley R."/>
            <person name="Savchenko A."/>
            <person name="Shiryaev A."/>
            <person name="Soop K."/>
            <person name="Spirin V."/>
            <person name="Szebenyi C."/>
            <person name="Tomsovsky M."/>
            <person name="Tulloss R.E."/>
            <person name="Uehling J."/>
            <person name="Grigoriev I.V."/>
            <person name="Vagvolgyi C."/>
            <person name="Papp T."/>
            <person name="Martin F.M."/>
            <person name="Miettinen O."/>
            <person name="Hibbett D.S."/>
            <person name="Nagy L.G."/>
        </authorList>
    </citation>
    <scope>NUCLEOTIDE SEQUENCE [LARGE SCALE GENOMIC DNA]</scope>
    <source>
        <strain evidence="2 3">CBS 962.96</strain>
    </source>
</reference>